<feature type="transmembrane region" description="Helical" evidence="8">
    <location>
        <begin position="787"/>
        <end position="806"/>
    </location>
</feature>
<feature type="transmembrane region" description="Helical" evidence="8">
    <location>
        <begin position="761"/>
        <end position="780"/>
    </location>
</feature>
<evidence type="ECO:0000256" key="8">
    <source>
        <dbReference type="SAM" id="Phobius"/>
    </source>
</evidence>
<evidence type="ECO:0000256" key="2">
    <source>
        <dbReference type="ARBA" id="ARBA00008170"/>
    </source>
</evidence>
<dbReference type="AlphaFoldDB" id="A0A099NZR7"/>
<gene>
    <name evidence="10" type="ORF">JL09_g3334</name>
</gene>
<feature type="transmembrane region" description="Helical" evidence="8">
    <location>
        <begin position="63"/>
        <end position="84"/>
    </location>
</feature>
<feature type="transmembrane region" description="Helical" evidence="8">
    <location>
        <begin position="169"/>
        <end position="186"/>
    </location>
</feature>
<evidence type="ECO:0000313" key="10">
    <source>
        <dbReference type="EMBL" id="KGK37514.1"/>
    </source>
</evidence>
<dbReference type="HOGENOM" id="CLU_004979_2_1_1"/>
<accession>A0A099NZR7</accession>
<evidence type="ECO:0000259" key="9">
    <source>
        <dbReference type="Pfam" id="PF01699"/>
    </source>
</evidence>
<dbReference type="PANTHER" id="PTHR12266">
    <property type="entry name" value="NA+/CA2+ K+ INDEPENDENT EXCHANGER"/>
    <property type="match status" value="1"/>
</dbReference>
<feature type="domain" description="Sodium/calcium exchanger membrane region" evidence="9">
    <location>
        <begin position="653"/>
        <end position="803"/>
    </location>
</feature>
<comment type="subcellular location">
    <subcellularLocation>
        <location evidence="1">Membrane</location>
        <topology evidence="1">Multi-pass membrane protein</topology>
    </subcellularLocation>
</comment>
<dbReference type="eggNOG" id="KOG2399">
    <property type="taxonomic scope" value="Eukaryota"/>
</dbReference>
<comment type="similarity">
    <text evidence="2">Belongs to the Ca(2+):cation antiporter (CaCA) (TC 2.A.19) family.</text>
</comment>
<dbReference type="InterPro" id="IPR004837">
    <property type="entry name" value="NaCa_Exmemb"/>
</dbReference>
<dbReference type="Gene3D" id="1.20.1420.30">
    <property type="entry name" value="NCX, central ion-binding region"/>
    <property type="match status" value="2"/>
</dbReference>
<dbReference type="InterPro" id="IPR044880">
    <property type="entry name" value="NCX_ion-bd_dom_sf"/>
</dbReference>
<name>A0A099NZR7_PICKU</name>
<proteinExistence type="inferred from homology"/>
<feature type="transmembrane region" description="Helical" evidence="8">
    <location>
        <begin position="618"/>
        <end position="636"/>
    </location>
</feature>
<feature type="transmembrane region" description="Helical" evidence="8">
    <location>
        <begin position="105"/>
        <end position="127"/>
    </location>
</feature>
<protein>
    <recommendedName>
        <fullName evidence="9">Sodium/calcium exchanger membrane region domain-containing protein</fullName>
    </recommendedName>
</protein>
<feature type="transmembrane region" description="Helical" evidence="8">
    <location>
        <begin position="192"/>
        <end position="212"/>
    </location>
</feature>
<evidence type="ECO:0000256" key="7">
    <source>
        <dbReference type="SAM" id="MobiDB-lite"/>
    </source>
</evidence>
<feature type="domain" description="Sodium/calcium exchanger membrane region" evidence="9">
    <location>
        <begin position="71"/>
        <end position="210"/>
    </location>
</feature>
<keyword evidence="4 8" id="KW-0812">Transmembrane</keyword>
<feature type="transmembrane region" description="Helical" evidence="8">
    <location>
        <begin position="648"/>
        <end position="675"/>
    </location>
</feature>
<dbReference type="GO" id="GO:0006874">
    <property type="term" value="P:intracellular calcium ion homeostasis"/>
    <property type="evidence" value="ECO:0007669"/>
    <property type="project" value="TreeGrafter"/>
</dbReference>
<keyword evidence="3" id="KW-0813">Transport</keyword>
<dbReference type="InterPro" id="IPR051359">
    <property type="entry name" value="CaCA_antiporter"/>
</dbReference>
<evidence type="ECO:0000256" key="3">
    <source>
        <dbReference type="ARBA" id="ARBA00022448"/>
    </source>
</evidence>
<comment type="caution">
    <text evidence="10">The sequence shown here is derived from an EMBL/GenBank/DDBJ whole genome shotgun (WGS) entry which is preliminary data.</text>
</comment>
<feature type="compositionally biased region" description="Low complexity" evidence="7">
    <location>
        <begin position="257"/>
        <end position="268"/>
    </location>
</feature>
<organism evidence="10 11">
    <name type="scientific">Pichia kudriavzevii</name>
    <name type="common">Yeast</name>
    <name type="synonym">Issatchenkia orientalis</name>
    <dbReference type="NCBI Taxonomy" id="4909"/>
    <lineage>
        <taxon>Eukaryota</taxon>
        <taxon>Fungi</taxon>
        <taxon>Dikarya</taxon>
        <taxon>Ascomycota</taxon>
        <taxon>Saccharomycotina</taxon>
        <taxon>Pichiomycetes</taxon>
        <taxon>Pichiales</taxon>
        <taxon>Pichiaceae</taxon>
        <taxon>Pichia</taxon>
    </lineage>
</organism>
<keyword evidence="5 8" id="KW-1133">Transmembrane helix</keyword>
<feature type="transmembrane region" description="Helical" evidence="8">
    <location>
        <begin position="721"/>
        <end position="741"/>
    </location>
</feature>
<evidence type="ECO:0000256" key="5">
    <source>
        <dbReference type="ARBA" id="ARBA00022989"/>
    </source>
</evidence>
<feature type="transmembrane region" description="Helical" evidence="8">
    <location>
        <begin position="139"/>
        <end position="157"/>
    </location>
</feature>
<dbReference type="EMBL" id="JQFK01000035">
    <property type="protein sequence ID" value="KGK37514.1"/>
    <property type="molecule type" value="Genomic_DNA"/>
</dbReference>
<evidence type="ECO:0000313" key="11">
    <source>
        <dbReference type="Proteomes" id="UP000029867"/>
    </source>
</evidence>
<feature type="transmembrane region" description="Helical" evidence="8">
    <location>
        <begin position="687"/>
        <end position="709"/>
    </location>
</feature>
<dbReference type="GO" id="GO:0016020">
    <property type="term" value="C:membrane"/>
    <property type="evidence" value="ECO:0007669"/>
    <property type="project" value="UniProtKB-SubCell"/>
</dbReference>
<evidence type="ECO:0000256" key="4">
    <source>
        <dbReference type="ARBA" id="ARBA00022692"/>
    </source>
</evidence>
<dbReference type="Pfam" id="PF01699">
    <property type="entry name" value="Na_Ca_ex"/>
    <property type="match status" value="2"/>
</dbReference>
<feature type="region of interest" description="Disordered" evidence="7">
    <location>
        <begin position="246"/>
        <end position="268"/>
    </location>
</feature>
<reference evidence="11" key="1">
    <citation type="journal article" date="2014" name="Microb. Cell Fact.">
        <title>Exploiting Issatchenkia orientalis SD108 for succinic acid production.</title>
        <authorList>
            <person name="Xiao H."/>
            <person name="Shao Z."/>
            <person name="Jiang Y."/>
            <person name="Dole S."/>
            <person name="Zhao H."/>
        </authorList>
    </citation>
    <scope>NUCLEOTIDE SEQUENCE [LARGE SCALE GENOMIC DNA]</scope>
    <source>
        <strain evidence="11">SD108</strain>
    </source>
</reference>
<evidence type="ECO:0000256" key="6">
    <source>
        <dbReference type="ARBA" id="ARBA00023136"/>
    </source>
</evidence>
<keyword evidence="6 8" id="KW-0472">Membrane</keyword>
<dbReference type="Proteomes" id="UP000029867">
    <property type="component" value="Unassembled WGS sequence"/>
</dbReference>
<dbReference type="GO" id="GO:0008324">
    <property type="term" value="F:monoatomic cation transmembrane transporter activity"/>
    <property type="evidence" value="ECO:0007669"/>
    <property type="project" value="TreeGrafter"/>
</dbReference>
<sequence>MGWIHDPVAIFGDLKLFSECEPPKNGTASEMCLYLTNNCPDLSYLYQRQYYCMNVDYPIMSNVLLWVTNSILTGLLFLILGLLASDYLVPNLSSLSDLLKLNEKLSGLTLLAFANGSPDVLSTYIAMKQGMTSMAVGELLGSANFALTVVIGVLAIYKPFRVNETTFMRDLIVFFLLIVVSLFILFDGKISVSESITLCILYIVFIVLNFLFTDDDGNEIIEGYDKNNTDNKCPMNVGDDCLNPSPIGETLSDRPENSSTNSMASNESSTSVNDYYFAHNVDNLERGRGYKIALIDSLRLAWLWKRKEIKNIPLHSQSININTDIENQSEADELAPLHSPSSQQIKITQHVSKDDEEDINKLDEPLQLKTDTDKKKSEIHKCAIEDSTANSLNDRTIYSSASLGLNRTNSTKKIRNKDEYQILYPCKAYDPSRNNSLINIKQYFQNQDKPTSSTPPLSDVEPFRGKFQIIEENDVGSFASEVHRVGARESMSEGYLSPHSYTKNITGNDDTMTCPRSPSPMIRANPPSLTLIPYVEYTKNSMFTKLCPLHIYTSSLAPHETILSFLIIPLSSILNLIVPVPLPSELQGDILKHELEISTNLFHIQIGVFPLILFDFDMSFTVIAAAITLPLLSILFKKVVPSIYQISFTPVSSVVGFFVVLKLITLTAAGIIAILKDIAEIYSLNESILGLTVLSLGNSIGDVVTNLALAGLGRPLTGLHACFGSPLLYILFGIGACSLIIQLSNNHNSYIEFTVDGSLQLTALSIIMMLFFYSVMIPLNGWMFKRWMGFVGVALWFILTIANFVINGHKGI</sequence>
<evidence type="ECO:0000256" key="1">
    <source>
        <dbReference type="ARBA" id="ARBA00004141"/>
    </source>
</evidence>
<dbReference type="PANTHER" id="PTHR12266:SF0">
    <property type="entry name" value="MITOCHONDRIAL SODIUM_CALCIUM EXCHANGER PROTEIN"/>
    <property type="match status" value="1"/>
</dbReference>
<dbReference type="VEuPathDB" id="FungiDB:C5L36_0B00560"/>